<gene>
    <name evidence="2" type="ORF">PENTCL1PPCAC_14559</name>
</gene>
<dbReference type="Proteomes" id="UP001432027">
    <property type="component" value="Unassembled WGS sequence"/>
</dbReference>
<proteinExistence type="predicted"/>
<accession>A0AAV5TEF2</accession>
<reference evidence="2" key="1">
    <citation type="submission" date="2023-10" db="EMBL/GenBank/DDBJ databases">
        <title>Genome assembly of Pristionchus species.</title>
        <authorList>
            <person name="Yoshida K."/>
            <person name="Sommer R.J."/>
        </authorList>
    </citation>
    <scope>NUCLEOTIDE SEQUENCE</scope>
    <source>
        <strain evidence="2">RS0144</strain>
    </source>
</reference>
<evidence type="ECO:0000313" key="3">
    <source>
        <dbReference type="Proteomes" id="UP001432027"/>
    </source>
</evidence>
<comment type="caution">
    <text evidence="2">The sequence shown here is derived from an EMBL/GenBank/DDBJ whole genome shotgun (WGS) entry which is preliminary data.</text>
</comment>
<feature type="chain" id="PRO_5043585380" evidence="1">
    <location>
        <begin position="25"/>
        <end position="233"/>
    </location>
</feature>
<protein>
    <submittedName>
        <fullName evidence="2">Uncharacterized protein</fullName>
    </submittedName>
</protein>
<keyword evidence="3" id="KW-1185">Reference proteome</keyword>
<dbReference type="AlphaFoldDB" id="A0AAV5TEF2"/>
<dbReference type="EMBL" id="BTSX01000004">
    <property type="protein sequence ID" value="GMS92384.1"/>
    <property type="molecule type" value="Genomic_DNA"/>
</dbReference>
<evidence type="ECO:0000256" key="1">
    <source>
        <dbReference type="SAM" id="SignalP"/>
    </source>
</evidence>
<sequence>VVSVGMRRQSGLLVCFLLIVSSNAEHCEKWSWEDQINHECRSCRDITIDRFTNCPQTGYTCDENEPISATVLNPSDACSCQSLRCANIGWSLAVNGTIADKVRCKGGQWTTSKLVAPSFVCAKPDAGIPAMPPATPSCPSWRAATPQECNMQSLCSTTVKATITPSMMSCPPNFQIQLLGGGSGAGQYKVMKCLAPGAWYGDNQDGSDPILADDPEGSLAQPIVVGCRMVGGG</sequence>
<name>A0AAV5TEF2_9BILA</name>
<feature type="signal peptide" evidence="1">
    <location>
        <begin position="1"/>
        <end position="24"/>
    </location>
</feature>
<keyword evidence="1" id="KW-0732">Signal</keyword>
<feature type="non-terminal residue" evidence="2">
    <location>
        <position position="1"/>
    </location>
</feature>
<evidence type="ECO:0000313" key="2">
    <source>
        <dbReference type="EMBL" id="GMS92384.1"/>
    </source>
</evidence>
<organism evidence="2 3">
    <name type="scientific">Pristionchus entomophagus</name>
    <dbReference type="NCBI Taxonomy" id="358040"/>
    <lineage>
        <taxon>Eukaryota</taxon>
        <taxon>Metazoa</taxon>
        <taxon>Ecdysozoa</taxon>
        <taxon>Nematoda</taxon>
        <taxon>Chromadorea</taxon>
        <taxon>Rhabditida</taxon>
        <taxon>Rhabditina</taxon>
        <taxon>Diplogasteromorpha</taxon>
        <taxon>Diplogasteroidea</taxon>
        <taxon>Neodiplogasteridae</taxon>
        <taxon>Pristionchus</taxon>
    </lineage>
</organism>